<comment type="similarity">
    <text evidence="10">Belongs to the DHHC palmitoyltransferase family.</text>
</comment>
<name>A0A9P4VM75_9PEZI</name>
<dbReference type="InterPro" id="IPR039859">
    <property type="entry name" value="PFA4/ZDH16/20/ERF2-like"/>
</dbReference>
<dbReference type="OrthoDB" id="302728at2759"/>
<keyword evidence="8 10" id="KW-0012">Acyltransferase</keyword>
<feature type="compositionally biased region" description="Basic and acidic residues" evidence="11">
    <location>
        <begin position="531"/>
        <end position="547"/>
    </location>
</feature>
<dbReference type="Proteomes" id="UP000799429">
    <property type="component" value="Unassembled WGS sequence"/>
</dbReference>
<comment type="catalytic activity">
    <reaction evidence="9 10">
        <text>L-cysteinyl-[protein] + hexadecanoyl-CoA = S-hexadecanoyl-L-cysteinyl-[protein] + CoA</text>
        <dbReference type="Rhea" id="RHEA:36683"/>
        <dbReference type="Rhea" id="RHEA-COMP:10131"/>
        <dbReference type="Rhea" id="RHEA-COMP:11032"/>
        <dbReference type="ChEBI" id="CHEBI:29950"/>
        <dbReference type="ChEBI" id="CHEBI:57287"/>
        <dbReference type="ChEBI" id="CHEBI:57379"/>
        <dbReference type="ChEBI" id="CHEBI:74151"/>
        <dbReference type="EC" id="2.3.1.225"/>
    </reaction>
</comment>
<accession>A0A9P4VM75</accession>
<comment type="domain">
    <text evidence="10">The DHHC domain is required for palmitoyltransferase activity.</text>
</comment>
<keyword evidence="3 10" id="KW-0812">Transmembrane</keyword>
<dbReference type="InterPro" id="IPR001594">
    <property type="entry name" value="Palmitoyltrfase_DHHC"/>
</dbReference>
<evidence type="ECO:0000256" key="3">
    <source>
        <dbReference type="ARBA" id="ARBA00022692"/>
    </source>
</evidence>
<feature type="compositionally biased region" description="Basic and acidic residues" evidence="11">
    <location>
        <begin position="399"/>
        <end position="420"/>
    </location>
</feature>
<reference evidence="13" key="1">
    <citation type="journal article" date="2020" name="Stud. Mycol.">
        <title>101 Dothideomycetes genomes: a test case for predicting lifestyles and emergence of pathogens.</title>
        <authorList>
            <person name="Haridas S."/>
            <person name="Albert R."/>
            <person name="Binder M."/>
            <person name="Bloem J."/>
            <person name="Labutti K."/>
            <person name="Salamov A."/>
            <person name="Andreopoulos B."/>
            <person name="Baker S."/>
            <person name="Barry K."/>
            <person name="Bills G."/>
            <person name="Bluhm B."/>
            <person name="Cannon C."/>
            <person name="Castanera R."/>
            <person name="Culley D."/>
            <person name="Daum C."/>
            <person name="Ezra D."/>
            <person name="Gonzalez J."/>
            <person name="Henrissat B."/>
            <person name="Kuo A."/>
            <person name="Liang C."/>
            <person name="Lipzen A."/>
            <person name="Lutzoni F."/>
            <person name="Magnuson J."/>
            <person name="Mondo S."/>
            <person name="Nolan M."/>
            <person name="Ohm R."/>
            <person name="Pangilinan J."/>
            <person name="Park H.-J."/>
            <person name="Ramirez L."/>
            <person name="Alfaro M."/>
            <person name="Sun H."/>
            <person name="Tritt A."/>
            <person name="Yoshinaga Y."/>
            <person name="Zwiers L.-H."/>
            <person name="Turgeon B."/>
            <person name="Goodwin S."/>
            <person name="Spatafora J."/>
            <person name="Crous P."/>
            <person name="Grigoriev I."/>
        </authorList>
    </citation>
    <scope>NUCLEOTIDE SEQUENCE</scope>
    <source>
        <strain evidence="13">CBS 101060</strain>
    </source>
</reference>
<keyword evidence="6" id="KW-0564">Palmitate</keyword>
<evidence type="ECO:0000256" key="2">
    <source>
        <dbReference type="ARBA" id="ARBA00022679"/>
    </source>
</evidence>
<evidence type="ECO:0000256" key="8">
    <source>
        <dbReference type="ARBA" id="ARBA00023315"/>
    </source>
</evidence>
<keyword evidence="2 10" id="KW-0808">Transferase</keyword>
<evidence type="ECO:0000313" key="14">
    <source>
        <dbReference type="Proteomes" id="UP000799429"/>
    </source>
</evidence>
<feature type="transmembrane region" description="Helical" evidence="10">
    <location>
        <begin position="172"/>
        <end position="196"/>
    </location>
</feature>
<feature type="transmembrane region" description="Helical" evidence="10">
    <location>
        <begin position="69"/>
        <end position="89"/>
    </location>
</feature>
<evidence type="ECO:0000256" key="4">
    <source>
        <dbReference type="ARBA" id="ARBA00022989"/>
    </source>
</evidence>
<keyword evidence="4 10" id="KW-1133">Transmembrane helix</keyword>
<dbReference type="Pfam" id="PF01529">
    <property type="entry name" value="DHHC"/>
    <property type="match status" value="1"/>
</dbReference>
<evidence type="ECO:0000256" key="7">
    <source>
        <dbReference type="ARBA" id="ARBA00023288"/>
    </source>
</evidence>
<feature type="region of interest" description="Disordered" evidence="11">
    <location>
        <begin position="399"/>
        <end position="582"/>
    </location>
</feature>
<dbReference type="GO" id="GO:0019706">
    <property type="term" value="F:protein-cysteine S-palmitoyltransferase activity"/>
    <property type="evidence" value="ECO:0007669"/>
    <property type="project" value="UniProtKB-EC"/>
</dbReference>
<organism evidence="13 14">
    <name type="scientific">Patellaria atrata CBS 101060</name>
    <dbReference type="NCBI Taxonomy" id="1346257"/>
    <lineage>
        <taxon>Eukaryota</taxon>
        <taxon>Fungi</taxon>
        <taxon>Dikarya</taxon>
        <taxon>Ascomycota</taxon>
        <taxon>Pezizomycotina</taxon>
        <taxon>Dothideomycetes</taxon>
        <taxon>Dothideomycetes incertae sedis</taxon>
        <taxon>Patellariales</taxon>
        <taxon>Patellariaceae</taxon>
        <taxon>Patellaria</taxon>
    </lineage>
</organism>
<feature type="compositionally biased region" description="Acidic residues" evidence="11">
    <location>
        <begin position="517"/>
        <end position="530"/>
    </location>
</feature>
<evidence type="ECO:0000256" key="5">
    <source>
        <dbReference type="ARBA" id="ARBA00023136"/>
    </source>
</evidence>
<dbReference type="AlphaFoldDB" id="A0A9P4VM75"/>
<keyword evidence="5 10" id="KW-0472">Membrane</keyword>
<feature type="compositionally biased region" description="Basic and acidic residues" evidence="11">
    <location>
        <begin position="454"/>
        <end position="463"/>
    </location>
</feature>
<sequence>MLASPSPPNSPSFKGRRRGFARRCERYCCNTVTYFPLVFVYGLSSWAAWVLTRFRYEPTSGFWRGQVAPAVSVILYLLLNWCYTCAVFTSPGSPLDSMQNNGYSSLPSTNAPPPFTSFTVKSTGDIRYCKKCQCNKPDRAHHCSTCGKCVLKMDHHCPWLATCVGLRNHKAFLLFLIYTSLFCIVDCAATGSWLYYELANDGRFEEAAMPVHYILLVVMSGIIGLVLTGFTAWHIVLVCRGQTTIENLEKTRYLSPLRQHMQQNLDNRHYVDGDVEGRPSIGDQLMDIHANALPGVTRPEEGVDGSSSPYSPAQQYLRRSYADIERQRERDRYNDYLEELELEKLPNAFDVGWRRNVQNVFGKNHWLWLVPISTHLCDGWSWEANPKWIDARERMARKRDEQVRQQKERERAAGWGRDSRNPSPERSPPRVTRHYYNRQSQAPSPLRYETGTWEGRDGSERRYLSTTSGVLTRPAGGRRSPNKADQILGRSREEYSDGPPGLGTPMQYLGRKKYVESSDEDDYESSSDEDMDRRAVIERQRSGEVKPMETTNWNDVPDDMIGSRRKGSNPGVGRGRSRGKSD</sequence>
<dbReference type="PROSITE" id="PS50216">
    <property type="entry name" value="DHHC"/>
    <property type="match status" value="1"/>
</dbReference>
<feature type="domain" description="Palmitoyltransferase DHHC" evidence="12">
    <location>
        <begin position="125"/>
        <end position="250"/>
    </location>
</feature>
<evidence type="ECO:0000256" key="9">
    <source>
        <dbReference type="ARBA" id="ARBA00048048"/>
    </source>
</evidence>
<keyword evidence="14" id="KW-1185">Reference proteome</keyword>
<feature type="transmembrane region" description="Helical" evidence="10">
    <location>
        <begin position="211"/>
        <end position="236"/>
    </location>
</feature>
<evidence type="ECO:0000259" key="12">
    <source>
        <dbReference type="Pfam" id="PF01529"/>
    </source>
</evidence>
<dbReference type="GO" id="GO:0016020">
    <property type="term" value="C:membrane"/>
    <property type="evidence" value="ECO:0007669"/>
    <property type="project" value="UniProtKB-SubCell"/>
</dbReference>
<proteinExistence type="inferred from homology"/>
<comment type="caution">
    <text evidence="13">The sequence shown here is derived from an EMBL/GenBank/DDBJ whole genome shotgun (WGS) entry which is preliminary data.</text>
</comment>
<feature type="transmembrane region" description="Helical" evidence="10">
    <location>
        <begin position="27"/>
        <end position="49"/>
    </location>
</feature>
<evidence type="ECO:0000256" key="10">
    <source>
        <dbReference type="RuleBase" id="RU079119"/>
    </source>
</evidence>
<dbReference type="EC" id="2.3.1.225" evidence="10"/>
<dbReference type="EMBL" id="MU006097">
    <property type="protein sequence ID" value="KAF2838286.1"/>
    <property type="molecule type" value="Genomic_DNA"/>
</dbReference>
<keyword evidence="7" id="KW-0449">Lipoprotein</keyword>
<evidence type="ECO:0000256" key="1">
    <source>
        <dbReference type="ARBA" id="ARBA00004141"/>
    </source>
</evidence>
<evidence type="ECO:0000256" key="6">
    <source>
        <dbReference type="ARBA" id="ARBA00023139"/>
    </source>
</evidence>
<dbReference type="PANTHER" id="PTHR12246">
    <property type="entry name" value="PALMITOYLTRANSFERASE ZDHHC16"/>
    <property type="match status" value="1"/>
</dbReference>
<comment type="subcellular location">
    <subcellularLocation>
        <location evidence="1">Membrane</location>
        <topology evidence="1">Multi-pass membrane protein</topology>
    </subcellularLocation>
</comment>
<gene>
    <name evidence="13" type="ORF">M501DRAFT_869918</name>
</gene>
<protein>
    <recommendedName>
        <fullName evidence="10">Palmitoyltransferase</fullName>
        <ecNumber evidence="10">2.3.1.225</ecNumber>
    </recommendedName>
</protein>
<evidence type="ECO:0000313" key="13">
    <source>
        <dbReference type="EMBL" id="KAF2838286.1"/>
    </source>
</evidence>
<evidence type="ECO:0000256" key="11">
    <source>
        <dbReference type="SAM" id="MobiDB-lite"/>
    </source>
</evidence>